<dbReference type="Pfam" id="PF20700">
    <property type="entry name" value="Mutator"/>
    <property type="match status" value="1"/>
</dbReference>
<proteinExistence type="predicted"/>
<organism evidence="2 3">
    <name type="scientific">Dryococelus australis</name>
    <dbReference type="NCBI Taxonomy" id="614101"/>
    <lineage>
        <taxon>Eukaryota</taxon>
        <taxon>Metazoa</taxon>
        <taxon>Ecdysozoa</taxon>
        <taxon>Arthropoda</taxon>
        <taxon>Hexapoda</taxon>
        <taxon>Insecta</taxon>
        <taxon>Pterygota</taxon>
        <taxon>Neoptera</taxon>
        <taxon>Polyneoptera</taxon>
        <taxon>Phasmatodea</taxon>
        <taxon>Verophasmatodea</taxon>
        <taxon>Anareolatae</taxon>
        <taxon>Phasmatidae</taxon>
        <taxon>Eurycanthinae</taxon>
        <taxon>Dryococelus</taxon>
    </lineage>
</organism>
<dbReference type="EMBL" id="JARBHB010000003">
    <property type="protein sequence ID" value="KAJ8891376.1"/>
    <property type="molecule type" value="Genomic_DNA"/>
</dbReference>
<keyword evidence="3" id="KW-1185">Reference proteome</keyword>
<comment type="caution">
    <text evidence="2">The sequence shown here is derived from an EMBL/GenBank/DDBJ whole genome shotgun (WGS) entry which is preliminary data.</text>
</comment>
<protein>
    <recommendedName>
        <fullName evidence="1">Mutator-like transposase domain-containing protein</fullName>
    </recommendedName>
</protein>
<dbReference type="Proteomes" id="UP001159363">
    <property type="component" value="Chromosome 3"/>
</dbReference>
<evidence type="ECO:0000313" key="2">
    <source>
        <dbReference type="EMBL" id="KAJ8891376.1"/>
    </source>
</evidence>
<reference evidence="2 3" key="1">
    <citation type="submission" date="2023-02" db="EMBL/GenBank/DDBJ databases">
        <title>LHISI_Scaffold_Assembly.</title>
        <authorList>
            <person name="Stuart O.P."/>
            <person name="Cleave R."/>
            <person name="Magrath M.J.L."/>
            <person name="Mikheyev A.S."/>
        </authorList>
    </citation>
    <scope>NUCLEOTIDE SEQUENCE [LARGE SCALE GENOMIC DNA]</scope>
    <source>
        <strain evidence="2">Daus_M_001</strain>
        <tissue evidence="2">Leg muscle</tissue>
    </source>
</reference>
<evidence type="ECO:0000259" key="1">
    <source>
        <dbReference type="Pfam" id="PF20700"/>
    </source>
</evidence>
<feature type="domain" description="Mutator-like transposase" evidence="1">
    <location>
        <begin position="2"/>
        <end position="85"/>
    </location>
</feature>
<sequence length="102" mass="11143">MSAGGGHAQHEEIMSAMNTPTMSAKTFHDDVCDGWESTALNEMNLAAEEVRLAVTADDVDRSEAPVITVTADASWTKRSYRTNYSVLLSGEVSTEFRLAMKE</sequence>
<name>A0ABQ9I422_9NEOP</name>
<accession>A0ABQ9I422</accession>
<dbReference type="InterPro" id="IPR049012">
    <property type="entry name" value="Mutator_transp_dom"/>
</dbReference>
<evidence type="ECO:0000313" key="3">
    <source>
        <dbReference type="Proteomes" id="UP001159363"/>
    </source>
</evidence>
<gene>
    <name evidence="2" type="ORF">PR048_010892</name>
</gene>